<keyword evidence="4" id="KW-1185">Reference proteome</keyword>
<evidence type="ECO:0000256" key="2">
    <source>
        <dbReference type="SAM" id="SignalP"/>
    </source>
</evidence>
<name>A0A4Q7YLC9_9GAMM</name>
<organism evidence="3 4">
    <name type="scientific">Fluviicoccus keumensis</name>
    <dbReference type="NCBI Taxonomy" id="1435465"/>
    <lineage>
        <taxon>Bacteria</taxon>
        <taxon>Pseudomonadati</taxon>
        <taxon>Pseudomonadota</taxon>
        <taxon>Gammaproteobacteria</taxon>
        <taxon>Moraxellales</taxon>
        <taxon>Moraxellaceae</taxon>
        <taxon>Fluviicoccus</taxon>
    </lineage>
</organism>
<dbReference type="AlphaFoldDB" id="A0A4Q7YLC9"/>
<evidence type="ECO:0008006" key="5">
    <source>
        <dbReference type="Google" id="ProtNLM"/>
    </source>
</evidence>
<dbReference type="OrthoDB" id="6395275at2"/>
<sequence>MNMRKPWWLLTVVALGGALPPDAAMAWSHLYTTTYLMGDNDSRLTARQHAVERIQQQAAQESGSYIHGRSQLVNDRLDEEMTRESLAVVQVEVVYERFEMTASGQLQLSLQAKASVDDALLRERVAAMSAPSAAPSSTVLAPPAVVNVLGSIREQQQRLEQDNRQLREQLETLARRPVVVEAKRGALAAPVAAGEGPDWLAPLLDSLQGLPVKAQIVTSATDAGAGVMTLGVRTGWRLSLAKDSPLERLCQDWQCAVGYAYRDDIDDRDVPPLHQQLYRPISRPAKMEDKLLNHWRLLTLQATPRHELAAGELRAVQARLMSSPWYVQTRVADRSWRLPLLTWNEAMGGLVISLQGTVDVADTPAYDSQTGQGRYLCTPAYKGGNCYDRLPAQFALQTVAVSHAALKQNPVLEAKVISP</sequence>
<feature type="signal peptide" evidence="2">
    <location>
        <begin position="1"/>
        <end position="26"/>
    </location>
</feature>
<dbReference type="Proteomes" id="UP000292423">
    <property type="component" value="Unassembled WGS sequence"/>
</dbReference>
<evidence type="ECO:0000313" key="4">
    <source>
        <dbReference type="Proteomes" id="UP000292423"/>
    </source>
</evidence>
<protein>
    <recommendedName>
        <fullName evidence="5">LPP20 lipoprotein</fullName>
    </recommendedName>
</protein>
<feature type="coiled-coil region" evidence="1">
    <location>
        <begin position="149"/>
        <end position="176"/>
    </location>
</feature>
<keyword evidence="1" id="KW-0175">Coiled coil</keyword>
<reference evidence="3 4" key="1">
    <citation type="submission" date="2019-02" db="EMBL/GenBank/DDBJ databases">
        <title>Genomic Encyclopedia of Type Strains, Phase IV (KMG-IV): sequencing the most valuable type-strain genomes for metagenomic binning, comparative biology and taxonomic classification.</title>
        <authorList>
            <person name="Goeker M."/>
        </authorList>
    </citation>
    <scope>NUCLEOTIDE SEQUENCE [LARGE SCALE GENOMIC DNA]</scope>
    <source>
        <strain evidence="3 4">DSM 105135</strain>
    </source>
</reference>
<proteinExistence type="predicted"/>
<evidence type="ECO:0000313" key="3">
    <source>
        <dbReference type="EMBL" id="RZU38367.1"/>
    </source>
</evidence>
<dbReference type="RefSeq" id="WP_130413887.1">
    <property type="nucleotide sequence ID" value="NZ_SHKX01000013.1"/>
</dbReference>
<keyword evidence="2" id="KW-0732">Signal</keyword>
<dbReference type="EMBL" id="SHKX01000013">
    <property type="protein sequence ID" value="RZU38367.1"/>
    <property type="molecule type" value="Genomic_DNA"/>
</dbReference>
<evidence type="ECO:0000256" key="1">
    <source>
        <dbReference type="SAM" id="Coils"/>
    </source>
</evidence>
<accession>A0A4Q7YLC9</accession>
<gene>
    <name evidence="3" type="ORF">EV700_2298</name>
</gene>
<feature type="chain" id="PRO_5020824347" description="LPP20 lipoprotein" evidence="2">
    <location>
        <begin position="27"/>
        <end position="419"/>
    </location>
</feature>
<comment type="caution">
    <text evidence="3">The sequence shown here is derived from an EMBL/GenBank/DDBJ whole genome shotgun (WGS) entry which is preliminary data.</text>
</comment>